<dbReference type="InterPro" id="IPR025422">
    <property type="entry name" value="TGA_domain"/>
</dbReference>
<reference evidence="2" key="2">
    <citation type="journal article" date="2024" name="Plant">
        <title>Genomic evolution and insights into agronomic trait innovations of Sesamum species.</title>
        <authorList>
            <person name="Miao H."/>
            <person name="Wang L."/>
            <person name="Qu L."/>
            <person name="Liu H."/>
            <person name="Sun Y."/>
            <person name="Le M."/>
            <person name="Wang Q."/>
            <person name="Wei S."/>
            <person name="Zheng Y."/>
            <person name="Lin W."/>
            <person name="Duan Y."/>
            <person name="Cao H."/>
            <person name="Xiong S."/>
            <person name="Wang X."/>
            <person name="Wei L."/>
            <person name="Li C."/>
            <person name="Ma Q."/>
            <person name="Ju M."/>
            <person name="Zhao R."/>
            <person name="Li G."/>
            <person name="Mu C."/>
            <person name="Tian Q."/>
            <person name="Mei H."/>
            <person name="Zhang T."/>
            <person name="Gao T."/>
            <person name="Zhang H."/>
        </authorList>
    </citation>
    <scope>NUCLEOTIDE SEQUENCE</scope>
    <source>
        <strain evidence="2">G02</strain>
    </source>
</reference>
<proteinExistence type="predicted"/>
<organism evidence="2">
    <name type="scientific">Sesamum radiatum</name>
    <name type="common">Black benniseed</name>
    <dbReference type="NCBI Taxonomy" id="300843"/>
    <lineage>
        <taxon>Eukaryota</taxon>
        <taxon>Viridiplantae</taxon>
        <taxon>Streptophyta</taxon>
        <taxon>Embryophyta</taxon>
        <taxon>Tracheophyta</taxon>
        <taxon>Spermatophyta</taxon>
        <taxon>Magnoliopsida</taxon>
        <taxon>eudicotyledons</taxon>
        <taxon>Gunneridae</taxon>
        <taxon>Pentapetalae</taxon>
        <taxon>asterids</taxon>
        <taxon>lamiids</taxon>
        <taxon>Lamiales</taxon>
        <taxon>Pedaliaceae</taxon>
        <taxon>Sesamum</taxon>
    </lineage>
</organism>
<name>A0AAW2MG94_SESRA</name>
<sequence>MESGDKTQGQCLYKEWMRLQEQELSELLHHSLNLNNSTDTNDAEITELLEKIIQNFQDYCDNRRRLAVRHVSAFFAATWCTSLENSMSWIAGCRPSHFSTSFMHSVDQISIPGSHTFSKVF</sequence>
<evidence type="ECO:0000259" key="1">
    <source>
        <dbReference type="PROSITE" id="PS51806"/>
    </source>
</evidence>
<dbReference type="GO" id="GO:0043565">
    <property type="term" value="F:sequence-specific DNA binding"/>
    <property type="evidence" value="ECO:0007669"/>
    <property type="project" value="InterPro"/>
</dbReference>
<accession>A0AAW2MG94</accession>
<protein>
    <recommendedName>
        <fullName evidence="1">DOG1 domain-containing protein</fullName>
    </recommendedName>
</protein>
<dbReference type="PANTHER" id="PTHR46354:SF7">
    <property type="entry name" value="PROTEIN DOG1-LIKE 1"/>
    <property type="match status" value="1"/>
</dbReference>
<reference evidence="2" key="1">
    <citation type="submission" date="2020-06" db="EMBL/GenBank/DDBJ databases">
        <authorList>
            <person name="Li T."/>
            <person name="Hu X."/>
            <person name="Zhang T."/>
            <person name="Song X."/>
            <person name="Zhang H."/>
            <person name="Dai N."/>
            <person name="Sheng W."/>
            <person name="Hou X."/>
            <person name="Wei L."/>
        </authorList>
    </citation>
    <scope>NUCLEOTIDE SEQUENCE</scope>
    <source>
        <strain evidence="2">G02</strain>
        <tissue evidence="2">Leaf</tissue>
    </source>
</reference>
<dbReference type="EMBL" id="JACGWJ010000022">
    <property type="protein sequence ID" value="KAL0330524.1"/>
    <property type="molecule type" value="Genomic_DNA"/>
</dbReference>
<comment type="caution">
    <text evidence="2">The sequence shown here is derived from an EMBL/GenBank/DDBJ whole genome shotgun (WGS) entry which is preliminary data.</text>
</comment>
<dbReference type="PANTHER" id="PTHR46354">
    <property type="entry name" value="DOG1 DOMAIN-CONTAINING PROTEIN"/>
    <property type="match status" value="1"/>
</dbReference>
<dbReference type="PROSITE" id="PS51806">
    <property type="entry name" value="DOG1"/>
    <property type="match status" value="1"/>
</dbReference>
<gene>
    <name evidence="2" type="ORF">Sradi_5039100</name>
</gene>
<evidence type="ECO:0000313" key="2">
    <source>
        <dbReference type="EMBL" id="KAL0330524.1"/>
    </source>
</evidence>
<dbReference type="InterPro" id="IPR051886">
    <property type="entry name" value="Seed_Dev/Stress_Resp_Reg"/>
</dbReference>
<feature type="domain" description="DOG1" evidence="1">
    <location>
        <begin position="6"/>
        <end position="121"/>
    </location>
</feature>
<dbReference type="AlphaFoldDB" id="A0AAW2MG94"/>
<dbReference type="Pfam" id="PF14144">
    <property type="entry name" value="DOG1"/>
    <property type="match status" value="1"/>
</dbReference>
<dbReference type="GO" id="GO:0006351">
    <property type="term" value="P:DNA-templated transcription"/>
    <property type="evidence" value="ECO:0007669"/>
    <property type="project" value="InterPro"/>
</dbReference>